<reference evidence="16 17" key="3">
    <citation type="journal article" date="2020" name="Int. J. Syst. Evol. Microbiol.">
        <title>Corynebacterium silvaticum sp. nov., a unique group of NTTB corynebacteria in wild boar and roe deer.</title>
        <authorList>
            <person name="Dangel A."/>
            <person name="Berger A."/>
            <person name="Rau J."/>
            <person name="Eisenberg T."/>
            <person name="Kampfer P."/>
            <person name="Margos G."/>
            <person name="Contzen M."/>
            <person name="Busse H.J."/>
            <person name="Konrad R."/>
            <person name="Peters M."/>
            <person name="Sting R."/>
            <person name="Sing A."/>
        </authorList>
    </citation>
    <scope>NUCLEOTIDE SEQUENCE [LARGE SCALE GENOMIC DNA]</scope>
    <source>
        <strain evidence="16 17">PO100/5</strain>
    </source>
</reference>
<dbReference type="GO" id="GO:0005829">
    <property type="term" value="C:cytosol"/>
    <property type="evidence" value="ECO:0007669"/>
    <property type="project" value="TreeGrafter"/>
</dbReference>
<evidence type="ECO:0000256" key="4">
    <source>
        <dbReference type="ARBA" id="ARBA00012783"/>
    </source>
</evidence>
<evidence type="ECO:0000313" key="16">
    <source>
        <dbReference type="EMBL" id="ARU46937.1"/>
    </source>
</evidence>
<evidence type="ECO:0000256" key="1">
    <source>
        <dbReference type="ARBA" id="ARBA00001947"/>
    </source>
</evidence>
<evidence type="ECO:0000256" key="6">
    <source>
        <dbReference type="ARBA" id="ARBA00022723"/>
    </source>
</evidence>
<protein>
    <recommendedName>
        <fullName evidence="5 15">Cytidine deaminase</fullName>
        <ecNumber evidence="4 15">3.5.4.5</ecNumber>
    </recommendedName>
    <alternativeName>
        <fullName evidence="9 15">Cytidine aminohydrolase</fullName>
    </alternativeName>
</protein>
<evidence type="ECO:0000256" key="11">
    <source>
        <dbReference type="ARBA" id="ARBA00049558"/>
    </source>
</evidence>
<dbReference type="Proteomes" id="UP000195652">
    <property type="component" value="Chromosome"/>
</dbReference>
<sequence>MTTEATTTGQTACATSGTGATWTDDKLLAEARIAAQRSYSPYSHFPVGAALLLDDGRLIHGCNFENASYGLTICAERNGIGGAIVGGQPRSGDEVPFRIEAVAIVGKAGEPCWPCGACRQVLREFNCQRVIVEDGDNSLSVDFATILPHSFGPESL</sequence>
<reference evidence="16 17" key="2">
    <citation type="journal article" date="2020" name="Antonie Van Leeuwenhoek">
        <title>Phylogenomic characterisation of a novel corynebacterial species pathogenic to animals.</title>
        <authorList>
            <person name="Moller J."/>
            <person name="Musella L."/>
            <person name="Melnikov V."/>
            <person name="Geissdorfer W."/>
            <person name="Burkovski A."/>
            <person name="Sangal V."/>
        </authorList>
    </citation>
    <scope>NUCLEOTIDE SEQUENCE [LARGE SCALE GENOMIC DNA]</scope>
    <source>
        <strain evidence="16 17">PO100/5</strain>
    </source>
</reference>
<comment type="catalytic activity">
    <reaction evidence="11 15">
        <text>cytidine + H2O + H(+) = uridine + NH4(+)</text>
        <dbReference type="Rhea" id="RHEA:16069"/>
        <dbReference type="ChEBI" id="CHEBI:15377"/>
        <dbReference type="ChEBI" id="CHEBI:15378"/>
        <dbReference type="ChEBI" id="CHEBI:16704"/>
        <dbReference type="ChEBI" id="CHEBI:17562"/>
        <dbReference type="ChEBI" id="CHEBI:28938"/>
        <dbReference type="EC" id="3.5.4.5"/>
    </reaction>
</comment>
<dbReference type="PANTHER" id="PTHR11644">
    <property type="entry name" value="CYTIDINE DEAMINASE"/>
    <property type="match status" value="1"/>
</dbReference>
<dbReference type="InterPro" id="IPR050202">
    <property type="entry name" value="Cyt/Deoxycyt_deaminase"/>
</dbReference>
<dbReference type="AlphaFoldDB" id="A0A7Y4LJQ6"/>
<dbReference type="OrthoDB" id="9795347at2"/>
<evidence type="ECO:0000256" key="5">
    <source>
        <dbReference type="ARBA" id="ARBA00018266"/>
    </source>
</evidence>
<dbReference type="GeneID" id="75008799"/>
<keyword evidence="7 15" id="KW-0378">Hydrolase</keyword>
<dbReference type="Pfam" id="PF00383">
    <property type="entry name" value="dCMP_cyt_deam_1"/>
    <property type="match status" value="1"/>
</dbReference>
<dbReference type="CDD" id="cd01283">
    <property type="entry name" value="cytidine_deaminase"/>
    <property type="match status" value="1"/>
</dbReference>
<dbReference type="KEGG" id="csil:CBE74_11315"/>
<evidence type="ECO:0000256" key="9">
    <source>
        <dbReference type="ARBA" id="ARBA00032005"/>
    </source>
</evidence>
<evidence type="ECO:0000313" key="17">
    <source>
        <dbReference type="Proteomes" id="UP000195652"/>
    </source>
</evidence>
<dbReference type="EC" id="3.5.4.5" evidence="4 15"/>
<accession>A0A7Y4LJQ6</accession>
<dbReference type="RefSeq" id="WP_087454714.1">
    <property type="nucleotide sequence ID" value="NZ_CP021417.2"/>
</dbReference>
<dbReference type="PANTHER" id="PTHR11644:SF2">
    <property type="entry name" value="CYTIDINE DEAMINASE"/>
    <property type="match status" value="1"/>
</dbReference>
<evidence type="ECO:0000256" key="15">
    <source>
        <dbReference type="RuleBase" id="RU364006"/>
    </source>
</evidence>
<keyword evidence="6 14" id="KW-0479">Metal-binding</keyword>
<keyword evidence="17" id="KW-1185">Reference proteome</keyword>
<reference evidence="16 17" key="4">
    <citation type="journal article" date="2020" name="PLoS ONE">
        <title>Taxonomic classification of strain PO100/5 shows a broader geographic distribution and genetic markers of the recently described Corynebacterium silvaticum.</title>
        <authorList>
            <person name="Viana M.V.C."/>
            <person name="Profeta R."/>
            <person name="da Silva A.L."/>
            <person name="Hurtado R."/>
            <person name="Cerqueira J.C."/>
            <person name="Ribeiro B.F.S."/>
            <person name="Almeida M.O."/>
            <person name="Morais-Rodrigues F."/>
            <person name="Soares S.C."/>
            <person name="Oliveira M."/>
            <person name="Tavares L."/>
            <person name="Figueiredo H."/>
            <person name="Wattam A.R."/>
            <person name="Barh D."/>
            <person name="Ghosh P."/>
            <person name="Silva A."/>
            <person name="Azevedo V."/>
        </authorList>
    </citation>
    <scope>NUCLEOTIDE SEQUENCE [LARGE SCALE GENOMIC DNA]</scope>
    <source>
        <strain evidence="16 17">PO100/5</strain>
    </source>
</reference>
<dbReference type="InterPro" id="IPR016193">
    <property type="entry name" value="Cytidine_deaminase-like"/>
</dbReference>
<proteinExistence type="inferred from homology"/>
<comment type="catalytic activity">
    <reaction evidence="10 15">
        <text>2'-deoxycytidine + H2O + H(+) = 2'-deoxyuridine + NH4(+)</text>
        <dbReference type="Rhea" id="RHEA:13433"/>
        <dbReference type="ChEBI" id="CHEBI:15377"/>
        <dbReference type="ChEBI" id="CHEBI:15378"/>
        <dbReference type="ChEBI" id="CHEBI:15698"/>
        <dbReference type="ChEBI" id="CHEBI:16450"/>
        <dbReference type="ChEBI" id="CHEBI:28938"/>
        <dbReference type="EC" id="3.5.4.5"/>
    </reaction>
</comment>
<dbReference type="InterPro" id="IPR002125">
    <property type="entry name" value="CMP_dCMP_dom"/>
</dbReference>
<comment type="function">
    <text evidence="2 15">This enzyme scavenges exogenous and endogenous cytidine and 2'-deoxycytidine for UMP synthesis.</text>
</comment>
<feature type="binding site" evidence="14">
    <location>
        <position position="74"/>
    </location>
    <ligand>
        <name>Zn(2+)</name>
        <dbReference type="ChEBI" id="CHEBI:29105"/>
        <note>catalytic</note>
    </ligand>
</feature>
<evidence type="ECO:0000256" key="13">
    <source>
        <dbReference type="PIRSR" id="PIRSR606262-2"/>
    </source>
</evidence>
<evidence type="ECO:0000256" key="14">
    <source>
        <dbReference type="PIRSR" id="PIRSR606262-3"/>
    </source>
</evidence>
<dbReference type="PROSITE" id="PS51747">
    <property type="entry name" value="CYT_DCMP_DEAMINASES_2"/>
    <property type="match status" value="1"/>
</dbReference>
<dbReference type="GO" id="GO:0008270">
    <property type="term" value="F:zinc ion binding"/>
    <property type="evidence" value="ECO:0007669"/>
    <property type="project" value="UniProtKB-UniRule"/>
</dbReference>
<dbReference type="SUPFAM" id="SSF53927">
    <property type="entry name" value="Cytidine deaminase-like"/>
    <property type="match status" value="1"/>
</dbReference>
<evidence type="ECO:0000256" key="8">
    <source>
        <dbReference type="ARBA" id="ARBA00022833"/>
    </source>
</evidence>
<feature type="active site" description="Proton donor" evidence="12">
    <location>
        <position position="76"/>
    </location>
</feature>
<evidence type="ECO:0000256" key="10">
    <source>
        <dbReference type="ARBA" id="ARBA00049252"/>
    </source>
</evidence>
<evidence type="ECO:0000256" key="12">
    <source>
        <dbReference type="PIRSR" id="PIRSR606262-1"/>
    </source>
</evidence>
<feature type="binding site" evidence="13">
    <location>
        <begin position="63"/>
        <end position="69"/>
    </location>
    <ligand>
        <name>substrate</name>
    </ligand>
</feature>
<dbReference type="InterPro" id="IPR006262">
    <property type="entry name" value="Cyt_deam_tetra"/>
</dbReference>
<dbReference type="NCBIfam" id="NF004064">
    <property type="entry name" value="PRK05578.1"/>
    <property type="match status" value="1"/>
</dbReference>
<comment type="similarity">
    <text evidence="3 15">Belongs to the cytidine and deoxycytidylate deaminase family.</text>
</comment>
<keyword evidence="8 14" id="KW-0862">Zinc</keyword>
<name>A0A7Y4LJQ6_9CORY</name>
<dbReference type="GO" id="GO:0072527">
    <property type="term" value="P:pyrimidine-containing compound metabolic process"/>
    <property type="evidence" value="ECO:0007669"/>
    <property type="project" value="UniProtKB-ARBA"/>
</dbReference>
<dbReference type="GO" id="GO:0004126">
    <property type="term" value="F:cytidine deaminase activity"/>
    <property type="evidence" value="ECO:0007669"/>
    <property type="project" value="UniProtKB-UniRule"/>
</dbReference>
<comment type="cofactor">
    <cofactor evidence="1 14 15">
        <name>Zn(2+)</name>
        <dbReference type="ChEBI" id="CHEBI:29105"/>
    </cofactor>
</comment>
<dbReference type="GO" id="GO:0055086">
    <property type="term" value="P:nucleobase-containing small molecule metabolic process"/>
    <property type="evidence" value="ECO:0007669"/>
    <property type="project" value="UniProtKB-ARBA"/>
</dbReference>
<reference evidence="16 17" key="1">
    <citation type="journal article" date="2014" name="BMC Vet. Res.">
        <title>First report of Corynebacterium pseudotuberculosis from caseous lymphadenitis lesions in Black Alentejano pig (Sus scrofa domesticus).</title>
        <authorList>
            <person name="Oliveira M."/>
            <person name="Barroco C."/>
            <person name="Mottola C."/>
            <person name="Santos R."/>
            <person name="Lemsaddek A."/>
            <person name="Tavares L."/>
            <person name="Semedo-Lemsaddek T."/>
        </authorList>
    </citation>
    <scope>NUCLEOTIDE SEQUENCE [LARGE SCALE GENOMIC DNA]</scope>
    <source>
        <strain evidence="16 17">PO100/5</strain>
    </source>
</reference>
<dbReference type="Gene3D" id="3.40.140.10">
    <property type="entry name" value="Cytidine Deaminase, domain 2"/>
    <property type="match status" value="1"/>
</dbReference>
<dbReference type="NCBIfam" id="TIGR01354">
    <property type="entry name" value="cyt_deam_tetra"/>
    <property type="match status" value="1"/>
</dbReference>
<evidence type="ECO:0000256" key="3">
    <source>
        <dbReference type="ARBA" id="ARBA00006576"/>
    </source>
</evidence>
<gene>
    <name evidence="16" type="ORF">CBE74_11315</name>
</gene>
<organism evidence="16 17">
    <name type="scientific">Corynebacterium silvaticum</name>
    <dbReference type="NCBI Taxonomy" id="2320431"/>
    <lineage>
        <taxon>Bacteria</taxon>
        <taxon>Bacillati</taxon>
        <taxon>Actinomycetota</taxon>
        <taxon>Actinomycetes</taxon>
        <taxon>Mycobacteriales</taxon>
        <taxon>Corynebacteriaceae</taxon>
        <taxon>Corynebacterium</taxon>
    </lineage>
</organism>
<evidence type="ECO:0000256" key="2">
    <source>
        <dbReference type="ARBA" id="ARBA00003949"/>
    </source>
</evidence>
<dbReference type="EMBL" id="CP021417">
    <property type="protein sequence ID" value="ARU46937.1"/>
    <property type="molecule type" value="Genomic_DNA"/>
</dbReference>
<feature type="binding site" evidence="14">
    <location>
        <position position="118"/>
    </location>
    <ligand>
        <name>Zn(2+)</name>
        <dbReference type="ChEBI" id="CHEBI:29105"/>
        <note>catalytic</note>
    </ligand>
</feature>
<evidence type="ECO:0000256" key="7">
    <source>
        <dbReference type="ARBA" id="ARBA00022801"/>
    </source>
</evidence>
<feature type="binding site" evidence="14">
    <location>
        <position position="115"/>
    </location>
    <ligand>
        <name>Zn(2+)</name>
        <dbReference type="ChEBI" id="CHEBI:29105"/>
        <note>catalytic</note>
    </ligand>
</feature>